<dbReference type="Pfam" id="PF00651">
    <property type="entry name" value="BTB"/>
    <property type="match status" value="1"/>
</dbReference>
<name>A0AAN9U436_9HEMI</name>
<dbReference type="InterPro" id="IPR000210">
    <property type="entry name" value="BTB/POZ_dom"/>
</dbReference>
<dbReference type="InterPro" id="IPR051625">
    <property type="entry name" value="Signaling_Regulatory_Domain"/>
</dbReference>
<dbReference type="InterPro" id="IPR011333">
    <property type="entry name" value="SKP1/BTB/POZ_sf"/>
</dbReference>
<dbReference type="PANTHER" id="PTHR22872:SF10">
    <property type="entry name" value="ULTRAVIOLET-B RECEPTOR UVR8"/>
    <property type="match status" value="1"/>
</dbReference>
<dbReference type="AlphaFoldDB" id="A0AAN9U436"/>
<comment type="caution">
    <text evidence="4">The sequence shown here is derived from an EMBL/GenBank/DDBJ whole genome shotgun (WGS) entry which is preliminary data.</text>
</comment>
<protein>
    <recommendedName>
        <fullName evidence="3">BTB domain-containing protein</fullName>
    </recommendedName>
</protein>
<dbReference type="SUPFAM" id="SSF54695">
    <property type="entry name" value="POZ domain"/>
    <property type="match status" value="1"/>
</dbReference>
<dbReference type="Gene3D" id="3.30.710.10">
    <property type="entry name" value="Potassium Channel Kv1.1, Chain A"/>
    <property type="match status" value="1"/>
</dbReference>
<dbReference type="Proteomes" id="UP001367676">
    <property type="component" value="Unassembled WGS sequence"/>
</dbReference>
<dbReference type="PROSITE" id="PS50097">
    <property type="entry name" value="BTB"/>
    <property type="match status" value="1"/>
</dbReference>
<dbReference type="InterPro" id="IPR058923">
    <property type="entry name" value="RCC1-like_dom"/>
</dbReference>
<evidence type="ECO:0000256" key="1">
    <source>
        <dbReference type="ARBA" id="ARBA00022737"/>
    </source>
</evidence>
<dbReference type="PROSITE" id="PS50012">
    <property type="entry name" value="RCC1_3"/>
    <property type="match status" value="3"/>
</dbReference>
<accession>A0AAN9U436</accession>
<evidence type="ECO:0000259" key="3">
    <source>
        <dbReference type="PROSITE" id="PS50097"/>
    </source>
</evidence>
<keyword evidence="5" id="KW-1185">Reference proteome</keyword>
<evidence type="ECO:0000313" key="4">
    <source>
        <dbReference type="EMBL" id="KAK7604748.1"/>
    </source>
</evidence>
<organism evidence="4 5">
    <name type="scientific">Parthenolecanium corni</name>
    <dbReference type="NCBI Taxonomy" id="536013"/>
    <lineage>
        <taxon>Eukaryota</taxon>
        <taxon>Metazoa</taxon>
        <taxon>Ecdysozoa</taxon>
        <taxon>Arthropoda</taxon>
        <taxon>Hexapoda</taxon>
        <taxon>Insecta</taxon>
        <taxon>Pterygota</taxon>
        <taxon>Neoptera</taxon>
        <taxon>Paraneoptera</taxon>
        <taxon>Hemiptera</taxon>
        <taxon>Sternorrhyncha</taxon>
        <taxon>Coccoidea</taxon>
        <taxon>Coccidae</taxon>
        <taxon>Parthenolecanium</taxon>
    </lineage>
</organism>
<gene>
    <name evidence="4" type="ORF">V9T40_005934</name>
</gene>
<dbReference type="SUPFAM" id="SSF50985">
    <property type="entry name" value="RCC1/BLIP-II"/>
    <property type="match status" value="1"/>
</dbReference>
<dbReference type="PANTHER" id="PTHR22872">
    <property type="entry name" value="BTK-BINDING PROTEIN-RELATED"/>
    <property type="match status" value="1"/>
</dbReference>
<proteinExistence type="predicted"/>
<feature type="repeat" description="RCC1" evidence="2">
    <location>
        <begin position="102"/>
        <end position="149"/>
    </location>
</feature>
<keyword evidence="1" id="KW-0677">Repeat</keyword>
<evidence type="ECO:0000313" key="5">
    <source>
        <dbReference type="Proteomes" id="UP001367676"/>
    </source>
</evidence>
<feature type="repeat" description="RCC1" evidence="2">
    <location>
        <begin position="150"/>
        <end position="211"/>
    </location>
</feature>
<sequence>MSLRDWPVLRQLSPNFLTTVRIAFVFGQKGNAAFMITGDDKVYSVGKNISYCLGLNDDDNDDDMSTAVPSLNSVLSNKNVDGFTCGGDFDDGIFMIARLQNGDIYQWGSLPRTSYDEASAFPMRVEFDVEVKVKAVACGFSHCMILSNDGRVFTWGDNEAGQLGHSEQLSPSQYSHSNGTSTPSEVKGCIEGKVVIDISCGGRFSVVILEGGKVCSWGFNHRGQLGINSKDVHSSVPVLVSALNNVVIEKITCGVSHVLALSKKHELYGWGNNSMSELGIPNPINQRRGSSRMCRRPVECGKNLRFVDICASYAGALSVAQCESGEIYMWGKMSSGKIVTQPTDSQCDSIHQVFAFYASPNIMPKPMRHVLEAKRRTTMSRTLESEFGNPNNADLTICVDNREIHVHQAILKMRSAYFKSLLSRWLKENEKVVTIKGKSFAAVEAYLKYIYTDRLEVNIELAVELLQLADEYGDDSFKLLCEQSIKRDLTTEKVADLFAFTRKLEMCQDLNKFCLDYALNHAEKLINSQGFKKWDLDTMTAFTVEHVKKKKTDYSDDSS</sequence>
<dbReference type="PRINTS" id="PR00633">
    <property type="entry name" value="RCCNDNSATION"/>
</dbReference>
<dbReference type="EMBL" id="JBBCAQ010000003">
    <property type="protein sequence ID" value="KAK7604748.1"/>
    <property type="molecule type" value="Genomic_DNA"/>
</dbReference>
<dbReference type="InterPro" id="IPR009091">
    <property type="entry name" value="RCC1/BLIP-II"/>
</dbReference>
<dbReference type="Gene3D" id="2.130.10.30">
    <property type="entry name" value="Regulator of chromosome condensation 1/beta-lactamase-inhibitor protein II"/>
    <property type="match status" value="1"/>
</dbReference>
<dbReference type="InterPro" id="IPR000408">
    <property type="entry name" value="Reg_chr_condens"/>
</dbReference>
<dbReference type="SMART" id="SM00225">
    <property type="entry name" value="BTB"/>
    <property type="match status" value="1"/>
</dbReference>
<dbReference type="Pfam" id="PF25390">
    <property type="entry name" value="WD40_RLD"/>
    <property type="match status" value="1"/>
</dbReference>
<evidence type="ECO:0000256" key="2">
    <source>
        <dbReference type="PROSITE-ProRule" id="PRU00235"/>
    </source>
</evidence>
<feature type="repeat" description="RCC1" evidence="2">
    <location>
        <begin position="212"/>
        <end position="264"/>
    </location>
</feature>
<feature type="domain" description="BTB" evidence="3">
    <location>
        <begin position="393"/>
        <end position="459"/>
    </location>
</feature>
<reference evidence="4 5" key="1">
    <citation type="submission" date="2024-03" db="EMBL/GenBank/DDBJ databases">
        <title>Adaptation during the transition from Ophiocordyceps entomopathogen to insect associate is accompanied by gene loss and intensified selection.</title>
        <authorList>
            <person name="Ward C.M."/>
            <person name="Onetto C.A."/>
            <person name="Borneman A.R."/>
        </authorList>
    </citation>
    <scope>NUCLEOTIDE SEQUENCE [LARGE SCALE GENOMIC DNA]</scope>
    <source>
        <strain evidence="4">AWRI1</strain>
        <tissue evidence="4">Single Adult Female</tissue>
    </source>
</reference>